<dbReference type="EMBL" id="BMVB01000003">
    <property type="protein sequence ID" value="GHC38355.1"/>
    <property type="molecule type" value="Genomic_DNA"/>
</dbReference>
<accession>A0A918TD60</accession>
<reference evidence="1" key="2">
    <citation type="submission" date="2020-09" db="EMBL/GenBank/DDBJ databases">
        <authorList>
            <person name="Sun Q."/>
            <person name="Ohkuma M."/>
        </authorList>
    </citation>
    <scope>NUCLEOTIDE SEQUENCE</scope>
    <source>
        <strain evidence="1">JCM 4633</strain>
    </source>
</reference>
<dbReference type="Proteomes" id="UP000646244">
    <property type="component" value="Unassembled WGS sequence"/>
</dbReference>
<evidence type="ECO:0000313" key="1">
    <source>
        <dbReference type="EMBL" id="GHC38355.1"/>
    </source>
</evidence>
<protein>
    <submittedName>
        <fullName evidence="1">Uncharacterized protein</fullName>
    </submittedName>
</protein>
<sequence length="133" mass="14711">MRRLRSWYLHTANAADQAMNRESPSFPLAPLSAGCPPLSFQDRCSGLAWCETEQANLIAVIQLAASTGDHTTTWQLSAVLVPYFTLPAQVWALLSLGFVDQWFPRRSIVRWPLTPCGNRARPSSRGGDASVPR</sequence>
<organism evidence="1 2">
    <name type="scientific">Streptomyces cinnamoneus</name>
    <name type="common">Streptoverticillium cinnamoneum</name>
    <dbReference type="NCBI Taxonomy" id="53446"/>
    <lineage>
        <taxon>Bacteria</taxon>
        <taxon>Bacillati</taxon>
        <taxon>Actinomycetota</taxon>
        <taxon>Actinomycetes</taxon>
        <taxon>Kitasatosporales</taxon>
        <taxon>Streptomycetaceae</taxon>
        <taxon>Streptomyces</taxon>
        <taxon>Streptomyces cinnamoneus group</taxon>
    </lineage>
</organism>
<gene>
    <name evidence="1" type="ORF">GCM10010507_09810</name>
</gene>
<comment type="caution">
    <text evidence="1">The sequence shown here is derived from an EMBL/GenBank/DDBJ whole genome shotgun (WGS) entry which is preliminary data.</text>
</comment>
<name>A0A918TD60_STRCJ</name>
<dbReference type="AlphaFoldDB" id="A0A918TD60"/>
<reference evidence="1" key="1">
    <citation type="journal article" date="2014" name="Int. J. Syst. Evol. Microbiol.">
        <title>Complete genome sequence of Corynebacterium casei LMG S-19264T (=DSM 44701T), isolated from a smear-ripened cheese.</title>
        <authorList>
            <consortium name="US DOE Joint Genome Institute (JGI-PGF)"/>
            <person name="Walter F."/>
            <person name="Albersmeier A."/>
            <person name="Kalinowski J."/>
            <person name="Ruckert C."/>
        </authorList>
    </citation>
    <scope>NUCLEOTIDE SEQUENCE</scope>
    <source>
        <strain evidence="1">JCM 4633</strain>
    </source>
</reference>
<proteinExistence type="predicted"/>
<dbReference type="PROSITE" id="PS51257">
    <property type="entry name" value="PROKAR_LIPOPROTEIN"/>
    <property type="match status" value="1"/>
</dbReference>
<evidence type="ECO:0000313" key="2">
    <source>
        <dbReference type="Proteomes" id="UP000646244"/>
    </source>
</evidence>
<dbReference type="RefSeq" id="WP_190108399.1">
    <property type="nucleotide sequence ID" value="NZ_BMVB01000003.1"/>
</dbReference>